<organism evidence="1 2">
    <name type="scientific">Thiomonas delicata</name>
    <name type="common">Thiomonas cuprina</name>
    <dbReference type="NCBI Taxonomy" id="364030"/>
    <lineage>
        <taxon>Bacteria</taxon>
        <taxon>Pseudomonadati</taxon>
        <taxon>Pseudomonadota</taxon>
        <taxon>Betaproteobacteria</taxon>
        <taxon>Burkholderiales</taxon>
        <taxon>Thiomonas</taxon>
    </lineage>
</organism>
<dbReference type="AlphaFoldDB" id="A0A238D6H4"/>
<dbReference type="RefSeq" id="WP_094161186.1">
    <property type="nucleotide sequence ID" value="NZ_LT592171.1"/>
</dbReference>
<accession>A0A238D6H4</accession>
<gene>
    <name evidence="1" type="ORF">THIARS_70558</name>
</gene>
<dbReference type="Pfam" id="PF13481">
    <property type="entry name" value="AAA_25"/>
    <property type="match status" value="1"/>
</dbReference>
<dbReference type="InterPro" id="IPR027417">
    <property type="entry name" value="P-loop_NTPase"/>
</dbReference>
<dbReference type="SUPFAM" id="SSF52540">
    <property type="entry name" value="P-loop containing nucleoside triphosphate hydrolases"/>
    <property type="match status" value="1"/>
</dbReference>
<proteinExistence type="predicted"/>
<evidence type="ECO:0000313" key="2">
    <source>
        <dbReference type="Proteomes" id="UP000214566"/>
    </source>
</evidence>
<reference evidence="1 2" key="1">
    <citation type="submission" date="2016-06" db="EMBL/GenBank/DDBJ databases">
        <authorList>
            <person name="Kjaerup R.B."/>
            <person name="Dalgaard T.S."/>
            <person name="Juul-Madsen H.R."/>
        </authorList>
    </citation>
    <scope>NUCLEOTIDE SEQUENCE [LARGE SCALE GENOMIC DNA]</scope>
    <source>
        <strain evidence="1 2">DSM 16361</strain>
    </source>
</reference>
<keyword evidence="2" id="KW-1185">Reference proteome</keyword>
<sequence length="324" mass="35601">MSFFDRFQPLAIGRAIQTEWPAPEYILGPLQPGDVGLISGADGLGKSYVAACAAMAAACGRADLFGGMWNVPRTAAKVIYFAVEDRLTDHGRRLQWLGRHARMFDGLHIEDEDDSVTLMPTEGERIPLVEREGKPGQYAVTPIGKEWAEHIKPYRLVVIDPLRAFHGLEESDGAGMDFFARWLVSVAMGNQQVILAVHHASQSAILDRRDDHHSGRGATDLPAACRAVWVLRALNDKEADVLDEGDDRRLWRTLVNGKASHGEESATRYLRKQEHGVLRVGRLTTAAPKEQAAPRNSYAEAKQGTNAADLIAALRASGKENRHG</sequence>
<dbReference type="OrthoDB" id="784829at2"/>
<dbReference type="Gene3D" id="3.40.50.300">
    <property type="entry name" value="P-loop containing nucleotide triphosphate hydrolases"/>
    <property type="match status" value="1"/>
</dbReference>
<dbReference type="EMBL" id="FLMQ01000056">
    <property type="protein sequence ID" value="SBP88938.1"/>
    <property type="molecule type" value="Genomic_DNA"/>
</dbReference>
<name>A0A238D6H4_THIDL</name>
<dbReference type="Proteomes" id="UP000214566">
    <property type="component" value="Unassembled WGS sequence"/>
</dbReference>
<protein>
    <submittedName>
        <fullName evidence="1">Uncharacterized protein</fullName>
    </submittedName>
</protein>
<evidence type="ECO:0000313" key="1">
    <source>
        <dbReference type="EMBL" id="SBP88938.1"/>
    </source>
</evidence>